<dbReference type="InterPro" id="IPR036249">
    <property type="entry name" value="Thioredoxin-like_sf"/>
</dbReference>
<dbReference type="EMBL" id="JAMSKV010000005">
    <property type="protein sequence ID" value="MCQ8278332.1"/>
    <property type="molecule type" value="Genomic_DNA"/>
</dbReference>
<evidence type="ECO:0000256" key="2">
    <source>
        <dbReference type="SAM" id="SignalP"/>
    </source>
</evidence>
<evidence type="ECO:0000313" key="5">
    <source>
        <dbReference type="Proteomes" id="UP001524587"/>
    </source>
</evidence>
<accession>A0ABT1W625</accession>
<dbReference type="InterPro" id="IPR012336">
    <property type="entry name" value="Thioredoxin-like_fold"/>
</dbReference>
<feature type="signal peptide" evidence="2">
    <location>
        <begin position="1"/>
        <end position="24"/>
    </location>
</feature>
<keyword evidence="2" id="KW-0732">Signal</keyword>
<dbReference type="PANTHER" id="PTHR13887">
    <property type="entry name" value="GLUTATHIONE S-TRANSFERASE KAPPA"/>
    <property type="match status" value="1"/>
</dbReference>
<proteinExistence type="inferred from homology"/>
<dbReference type="Proteomes" id="UP001524587">
    <property type="component" value="Unassembled WGS sequence"/>
</dbReference>
<feature type="chain" id="PRO_5045248715" evidence="2">
    <location>
        <begin position="25"/>
        <end position="203"/>
    </location>
</feature>
<name>A0ABT1W625_9PROT</name>
<organism evidence="4 5">
    <name type="scientific">Endosaccharibacter trunci</name>
    <dbReference type="NCBI Taxonomy" id="2812733"/>
    <lineage>
        <taxon>Bacteria</taxon>
        <taxon>Pseudomonadati</taxon>
        <taxon>Pseudomonadota</taxon>
        <taxon>Alphaproteobacteria</taxon>
        <taxon>Acetobacterales</taxon>
        <taxon>Acetobacteraceae</taxon>
        <taxon>Endosaccharibacter</taxon>
    </lineage>
</organism>
<evidence type="ECO:0000256" key="1">
    <source>
        <dbReference type="ARBA" id="ARBA00005791"/>
    </source>
</evidence>
<keyword evidence="5" id="KW-1185">Reference proteome</keyword>
<dbReference type="Pfam" id="PF13462">
    <property type="entry name" value="Thioredoxin_4"/>
    <property type="match status" value="1"/>
</dbReference>
<gene>
    <name evidence="4" type="ORF">NFI95_07695</name>
</gene>
<sequence length="203" mass="22040">MSLSRRALLIAAPGLALVSRAAFADTQADPLMGERAIGNPNAKLVVQEWYSMTCTHCARFSQVVFPEVKAKLIDTGRIRYVFQDYPLDQVALMACMVARALPTERYVPFVESLLASQDRWAFAQGVDPKAELQKMAALAGMSSETFQHTINDEALSKAIIAKQDAASKKYGIDSTPSFLFGSTLFSGEMDYATFAQKVAAAGG</sequence>
<comment type="caution">
    <text evidence="4">The sequence shown here is derived from an EMBL/GenBank/DDBJ whole genome shotgun (WGS) entry which is preliminary data.</text>
</comment>
<dbReference type="RefSeq" id="WP_422863805.1">
    <property type="nucleotide sequence ID" value="NZ_JAMSKV010000005.1"/>
</dbReference>
<protein>
    <submittedName>
        <fullName evidence="4">DsbA family protein</fullName>
    </submittedName>
</protein>
<comment type="similarity">
    <text evidence="1">Belongs to the thioredoxin family. DsbA subfamily.</text>
</comment>
<reference evidence="4 5" key="1">
    <citation type="submission" date="2022-06" db="EMBL/GenBank/DDBJ databases">
        <title>Endosaccharibacter gen. nov., sp. nov., endophytic bacteria isolated from sugarcane.</title>
        <authorList>
            <person name="Pitiwittayakul N."/>
            <person name="Yukphan P."/>
            <person name="Charoenyingcharoen P."/>
            <person name="Tanasupawat S."/>
        </authorList>
    </citation>
    <scope>NUCLEOTIDE SEQUENCE [LARGE SCALE GENOMIC DNA]</scope>
    <source>
        <strain evidence="4 5">KSS8</strain>
    </source>
</reference>
<dbReference type="Gene3D" id="3.40.30.10">
    <property type="entry name" value="Glutaredoxin"/>
    <property type="match status" value="1"/>
</dbReference>
<evidence type="ECO:0000259" key="3">
    <source>
        <dbReference type="Pfam" id="PF13462"/>
    </source>
</evidence>
<feature type="domain" description="Thioredoxin-like fold" evidence="3">
    <location>
        <begin position="33"/>
        <end position="196"/>
    </location>
</feature>
<evidence type="ECO:0000313" key="4">
    <source>
        <dbReference type="EMBL" id="MCQ8278332.1"/>
    </source>
</evidence>
<dbReference type="SUPFAM" id="SSF52833">
    <property type="entry name" value="Thioredoxin-like"/>
    <property type="match status" value="1"/>
</dbReference>
<dbReference type="PANTHER" id="PTHR13887:SF56">
    <property type="entry name" value="THIOREDOXIN-LIKE REDUCTASE RV2466C"/>
    <property type="match status" value="1"/>
</dbReference>